<keyword evidence="4" id="KW-1185">Reference proteome</keyword>
<evidence type="ECO:0000256" key="2">
    <source>
        <dbReference type="ARBA" id="ARBA00022512"/>
    </source>
</evidence>
<evidence type="ECO:0000313" key="4">
    <source>
        <dbReference type="Proteomes" id="UP000657918"/>
    </source>
</evidence>
<dbReference type="EMBL" id="JADGMS010000016">
    <property type="protein sequence ID" value="KAF9664964.1"/>
    <property type="molecule type" value="Genomic_DNA"/>
</dbReference>
<evidence type="ECO:0000313" key="3">
    <source>
        <dbReference type="EMBL" id="KAF9664964.1"/>
    </source>
</evidence>
<keyword evidence="2" id="KW-0964">Secreted</keyword>
<reference evidence="3 4" key="1">
    <citation type="submission" date="2020-10" db="EMBL/GenBank/DDBJ databases">
        <title>Plant Genome Project.</title>
        <authorList>
            <person name="Zhang R.-G."/>
        </authorList>
    </citation>
    <scope>NUCLEOTIDE SEQUENCE [LARGE SCALE GENOMIC DNA]</scope>
    <source>
        <strain evidence="3">FAFU-HL-1</strain>
        <tissue evidence="3">Leaf</tissue>
    </source>
</reference>
<dbReference type="SUPFAM" id="SSF51126">
    <property type="entry name" value="Pectin lyase-like"/>
    <property type="match status" value="1"/>
</dbReference>
<evidence type="ECO:0000256" key="1">
    <source>
        <dbReference type="ARBA" id="ARBA00004191"/>
    </source>
</evidence>
<comment type="caution">
    <text evidence="3">The sequence shown here is derived from an EMBL/GenBank/DDBJ whole genome shotgun (WGS) entry which is preliminary data.</text>
</comment>
<name>A0A835JAV9_9ROSI</name>
<dbReference type="PANTHER" id="PTHR35317:SF43">
    <property type="entry name" value="TRANSMEMBRANE PROTEIN"/>
    <property type="match status" value="1"/>
</dbReference>
<comment type="subcellular location">
    <subcellularLocation>
        <location evidence="1">Secreted</location>
        <location evidence="1">Cell wall</location>
    </subcellularLocation>
</comment>
<dbReference type="PANTHER" id="PTHR35317">
    <property type="entry name" value="OS04G0629600 PROTEIN"/>
    <property type="match status" value="1"/>
</dbReference>
<organism evidence="3 4">
    <name type="scientific">Salix dunnii</name>
    <dbReference type="NCBI Taxonomy" id="1413687"/>
    <lineage>
        <taxon>Eukaryota</taxon>
        <taxon>Viridiplantae</taxon>
        <taxon>Streptophyta</taxon>
        <taxon>Embryophyta</taxon>
        <taxon>Tracheophyta</taxon>
        <taxon>Spermatophyta</taxon>
        <taxon>Magnoliopsida</taxon>
        <taxon>eudicotyledons</taxon>
        <taxon>Gunneridae</taxon>
        <taxon>Pentapetalae</taxon>
        <taxon>rosids</taxon>
        <taxon>fabids</taxon>
        <taxon>Malpighiales</taxon>
        <taxon>Salicaceae</taxon>
        <taxon>Saliceae</taxon>
        <taxon>Salix</taxon>
    </lineage>
</organism>
<proteinExistence type="predicted"/>
<gene>
    <name evidence="3" type="ORF">SADUNF_Sadunf16G0073100</name>
</gene>
<protein>
    <submittedName>
        <fullName evidence="3">Uncharacterized protein</fullName>
    </submittedName>
</protein>
<keyword evidence="2" id="KW-0134">Cell wall</keyword>
<dbReference type="OrthoDB" id="1668649at2759"/>
<dbReference type="Gene3D" id="2.160.20.10">
    <property type="entry name" value="Single-stranded right-handed beta-helix, Pectin lyase-like"/>
    <property type="match status" value="1"/>
</dbReference>
<dbReference type="Proteomes" id="UP000657918">
    <property type="component" value="Chromosome 16"/>
</dbReference>
<dbReference type="InterPro" id="IPR012334">
    <property type="entry name" value="Pectin_lyas_fold"/>
</dbReference>
<dbReference type="AlphaFoldDB" id="A0A835JAV9"/>
<accession>A0A835JAV9</accession>
<dbReference type="InterPro" id="IPR011050">
    <property type="entry name" value="Pectin_lyase_fold/virulence"/>
</dbReference>
<dbReference type="Pfam" id="PF14223">
    <property type="entry name" value="Retrotran_gag_2"/>
    <property type="match status" value="1"/>
</dbReference>
<sequence length="282" mass="32146">MCMIIMKRAIPEAFRRTMSDQITTTKEFLANIEKRFVKNEKAEIGTLLTSLISMKYKGKGNIREYILEISHLASKLKALQLELSEDLLMHLVLISLPTQFNQFKVFCKNVVSEYCEHMIQDEYDEIAALEFGGGRGPDVDGFQIKPNSKHIWRGRCSLHDYDYGLIDITRESIDITISSVESQIYSQCNIYEAGQKKIAFKYLSEKAADKEKAMSGCIRSEGDLGTQARLVTEDGEYCMFHPSEYYATWAVEPPTDSLNQVLQHYTGWQSVPRPADQPQAAQ</sequence>